<proteinExistence type="predicted"/>
<name>A0A8S1QXD5_9CILI</name>
<keyword evidence="2" id="KW-1185">Reference proteome</keyword>
<reference evidence="1" key="1">
    <citation type="submission" date="2021-01" db="EMBL/GenBank/DDBJ databases">
        <authorList>
            <consortium name="Genoscope - CEA"/>
            <person name="William W."/>
        </authorList>
    </citation>
    <scope>NUCLEOTIDE SEQUENCE</scope>
</reference>
<gene>
    <name evidence="1" type="ORF">PSON_ATCC_30995.1.T1210121</name>
</gene>
<evidence type="ECO:0000313" key="2">
    <source>
        <dbReference type="Proteomes" id="UP000692954"/>
    </source>
</evidence>
<comment type="caution">
    <text evidence="1">The sequence shown here is derived from an EMBL/GenBank/DDBJ whole genome shotgun (WGS) entry which is preliminary data.</text>
</comment>
<evidence type="ECO:0000313" key="1">
    <source>
        <dbReference type="EMBL" id="CAD8119487.1"/>
    </source>
</evidence>
<dbReference type="Proteomes" id="UP000692954">
    <property type="component" value="Unassembled WGS sequence"/>
</dbReference>
<accession>A0A8S1QXD5</accession>
<sequence>MANQKNSFFYPVTQQILKNIQKRIFLIYFQIKERRECARKIIKLNKVIKQIKTKVISMTYIKRQNKVVNKCKRKSERNLKIQAYYNHYFKLCVYLYIQKKLSFSILDQYLTN</sequence>
<dbReference type="AlphaFoldDB" id="A0A8S1QXD5"/>
<protein>
    <submittedName>
        <fullName evidence="1">Uncharacterized protein</fullName>
    </submittedName>
</protein>
<organism evidence="1 2">
    <name type="scientific">Paramecium sonneborni</name>
    <dbReference type="NCBI Taxonomy" id="65129"/>
    <lineage>
        <taxon>Eukaryota</taxon>
        <taxon>Sar</taxon>
        <taxon>Alveolata</taxon>
        <taxon>Ciliophora</taxon>
        <taxon>Intramacronucleata</taxon>
        <taxon>Oligohymenophorea</taxon>
        <taxon>Peniculida</taxon>
        <taxon>Parameciidae</taxon>
        <taxon>Paramecium</taxon>
    </lineage>
</organism>
<dbReference type="EMBL" id="CAJJDN010000121">
    <property type="protein sequence ID" value="CAD8119487.1"/>
    <property type="molecule type" value="Genomic_DNA"/>
</dbReference>